<dbReference type="AlphaFoldDB" id="A0A4Z2E5A4"/>
<proteinExistence type="predicted"/>
<feature type="region of interest" description="Disordered" evidence="1">
    <location>
        <begin position="81"/>
        <end position="117"/>
    </location>
</feature>
<evidence type="ECO:0000256" key="1">
    <source>
        <dbReference type="SAM" id="MobiDB-lite"/>
    </source>
</evidence>
<dbReference type="EMBL" id="SRLO01017009">
    <property type="protein sequence ID" value="TNN23897.1"/>
    <property type="molecule type" value="Genomic_DNA"/>
</dbReference>
<protein>
    <submittedName>
        <fullName evidence="2">Vacuolar protein sorting-associated protein 54</fullName>
    </submittedName>
</protein>
<feature type="compositionally biased region" description="Low complexity" evidence="1">
    <location>
        <begin position="81"/>
        <end position="90"/>
    </location>
</feature>
<evidence type="ECO:0000313" key="3">
    <source>
        <dbReference type="Proteomes" id="UP000314294"/>
    </source>
</evidence>
<feature type="compositionally biased region" description="Polar residues" evidence="1">
    <location>
        <begin position="91"/>
        <end position="102"/>
    </location>
</feature>
<keyword evidence="3" id="KW-1185">Reference proteome</keyword>
<comment type="caution">
    <text evidence="2">The sequence shown here is derived from an EMBL/GenBank/DDBJ whole genome shotgun (WGS) entry which is preliminary data.</text>
</comment>
<organism evidence="2 3">
    <name type="scientific">Liparis tanakae</name>
    <name type="common">Tanaka's snailfish</name>
    <dbReference type="NCBI Taxonomy" id="230148"/>
    <lineage>
        <taxon>Eukaryota</taxon>
        <taxon>Metazoa</taxon>
        <taxon>Chordata</taxon>
        <taxon>Craniata</taxon>
        <taxon>Vertebrata</taxon>
        <taxon>Euteleostomi</taxon>
        <taxon>Actinopterygii</taxon>
        <taxon>Neopterygii</taxon>
        <taxon>Teleostei</taxon>
        <taxon>Neoteleostei</taxon>
        <taxon>Acanthomorphata</taxon>
        <taxon>Eupercaria</taxon>
        <taxon>Perciformes</taxon>
        <taxon>Cottioidei</taxon>
        <taxon>Cottales</taxon>
        <taxon>Liparidae</taxon>
        <taxon>Liparis</taxon>
    </lineage>
</organism>
<dbReference type="OrthoDB" id="8809687at2759"/>
<gene>
    <name evidence="2" type="primary">Vps54_0</name>
    <name evidence="2" type="ORF">EYF80_065981</name>
</gene>
<sequence length="202" mass="21910">MIAAAKAIVSQATLTVVKNVVLEVLASNQRNRLLEEGSSAGAPAQEAPPPGPALLHGEAELAYLTHEGLFISDALHQAQQQAQQQALQDQGSDVGSRVQQSRAEAPGSEPAQTSVSRDQSFMYGTAQMCGDSMMPTDLELNRVVHSLQELLHAASDVSHDRCVKVLTARAKVQNDVITSSTRKQLLCFILFPWKYSTHPVYY</sequence>
<dbReference type="Proteomes" id="UP000314294">
    <property type="component" value="Unassembled WGS sequence"/>
</dbReference>
<evidence type="ECO:0000313" key="2">
    <source>
        <dbReference type="EMBL" id="TNN23897.1"/>
    </source>
</evidence>
<name>A0A4Z2E5A4_9TELE</name>
<accession>A0A4Z2E5A4</accession>
<reference evidence="2 3" key="1">
    <citation type="submission" date="2019-03" db="EMBL/GenBank/DDBJ databases">
        <title>First draft genome of Liparis tanakae, snailfish: a comprehensive survey of snailfish specific genes.</title>
        <authorList>
            <person name="Kim W."/>
            <person name="Song I."/>
            <person name="Jeong J.-H."/>
            <person name="Kim D."/>
            <person name="Kim S."/>
            <person name="Ryu S."/>
            <person name="Song J.Y."/>
            <person name="Lee S.K."/>
        </authorList>
    </citation>
    <scope>NUCLEOTIDE SEQUENCE [LARGE SCALE GENOMIC DNA]</scope>
    <source>
        <tissue evidence="2">Muscle</tissue>
    </source>
</reference>